<dbReference type="Proteomes" id="UP001597438">
    <property type="component" value="Unassembled WGS sequence"/>
</dbReference>
<accession>A0ABW5X472</accession>
<sequence>MKSYMTHYWKGSFMPHDAGIIKWIAIQGNSISLFFFSSYGLLQYTLLVIFIIGIFKLFLNFRIQYTSFLYKITSIYILAILVQISLSAFQLYPFSDRLFLWIAPGIYLILGIGLMEINDWLCKIRPKAKNLIYIVPFSAIVLFFTYISNKSNDIITLNNYLNSKTEHILLTRKAKSSIKNWLLMTKYEKEDFQKLKNSEILKEFSWKPGSVIVGRQSEKFGHSDKKSPPEPVIMELIQSNNAKLIQRVNGYAIYKLK</sequence>
<keyword evidence="1" id="KW-0812">Transmembrane</keyword>
<name>A0ABW5X472_9FLAO</name>
<feature type="transmembrane region" description="Helical" evidence="1">
    <location>
        <begin position="68"/>
        <end position="92"/>
    </location>
</feature>
<dbReference type="EMBL" id="JBHUOJ010000026">
    <property type="protein sequence ID" value="MFD2833916.1"/>
    <property type="molecule type" value="Genomic_DNA"/>
</dbReference>
<feature type="transmembrane region" description="Helical" evidence="1">
    <location>
        <begin position="130"/>
        <end position="148"/>
    </location>
</feature>
<evidence type="ECO:0000313" key="3">
    <source>
        <dbReference type="Proteomes" id="UP001597438"/>
    </source>
</evidence>
<proteinExistence type="predicted"/>
<keyword evidence="1" id="KW-1133">Transmembrane helix</keyword>
<dbReference type="RefSeq" id="WP_251739207.1">
    <property type="nucleotide sequence ID" value="NZ_JBHUOJ010000026.1"/>
</dbReference>
<evidence type="ECO:0000313" key="2">
    <source>
        <dbReference type="EMBL" id="MFD2833916.1"/>
    </source>
</evidence>
<evidence type="ECO:0000256" key="1">
    <source>
        <dbReference type="SAM" id="Phobius"/>
    </source>
</evidence>
<feature type="transmembrane region" description="Helical" evidence="1">
    <location>
        <begin position="98"/>
        <end position="118"/>
    </location>
</feature>
<protein>
    <submittedName>
        <fullName evidence="2">Uncharacterized protein</fullName>
    </submittedName>
</protein>
<keyword evidence="1" id="KW-0472">Membrane</keyword>
<feature type="transmembrane region" description="Helical" evidence="1">
    <location>
        <begin position="42"/>
        <end position="61"/>
    </location>
</feature>
<organism evidence="2 3">
    <name type="scientific">Christiangramia antarctica</name>
    <dbReference type="NCBI Taxonomy" id="2058158"/>
    <lineage>
        <taxon>Bacteria</taxon>
        <taxon>Pseudomonadati</taxon>
        <taxon>Bacteroidota</taxon>
        <taxon>Flavobacteriia</taxon>
        <taxon>Flavobacteriales</taxon>
        <taxon>Flavobacteriaceae</taxon>
        <taxon>Christiangramia</taxon>
    </lineage>
</organism>
<comment type="caution">
    <text evidence="2">The sequence shown here is derived from an EMBL/GenBank/DDBJ whole genome shotgun (WGS) entry which is preliminary data.</text>
</comment>
<reference evidence="3" key="1">
    <citation type="journal article" date="2019" name="Int. J. Syst. Evol. Microbiol.">
        <title>The Global Catalogue of Microorganisms (GCM) 10K type strain sequencing project: providing services to taxonomists for standard genome sequencing and annotation.</title>
        <authorList>
            <consortium name="The Broad Institute Genomics Platform"/>
            <consortium name="The Broad Institute Genome Sequencing Center for Infectious Disease"/>
            <person name="Wu L."/>
            <person name="Ma J."/>
        </authorList>
    </citation>
    <scope>NUCLEOTIDE SEQUENCE [LARGE SCALE GENOMIC DNA]</scope>
    <source>
        <strain evidence="3">KCTC 52925</strain>
    </source>
</reference>
<keyword evidence="3" id="KW-1185">Reference proteome</keyword>
<gene>
    <name evidence="2" type="ORF">ACFSYS_11505</name>
</gene>